<evidence type="ECO:0000256" key="10">
    <source>
        <dbReference type="ARBA" id="ARBA00023004"/>
    </source>
</evidence>
<keyword evidence="6 13" id="KW-0812">Transmembrane</keyword>
<dbReference type="GO" id="GO:0020037">
    <property type="term" value="F:heme binding"/>
    <property type="evidence" value="ECO:0007669"/>
    <property type="project" value="TreeGrafter"/>
</dbReference>
<organism evidence="15 16">
    <name type="scientific">Oceanicoccus sagamiensis</name>
    <dbReference type="NCBI Taxonomy" id="716816"/>
    <lineage>
        <taxon>Bacteria</taxon>
        <taxon>Pseudomonadati</taxon>
        <taxon>Pseudomonadota</taxon>
        <taxon>Gammaproteobacteria</taxon>
        <taxon>Cellvibrionales</taxon>
        <taxon>Spongiibacteraceae</taxon>
        <taxon>Oceanicoccus</taxon>
    </lineage>
</organism>
<dbReference type="GO" id="GO:0009055">
    <property type="term" value="F:electron transfer activity"/>
    <property type="evidence" value="ECO:0007669"/>
    <property type="project" value="InterPro"/>
</dbReference>
<evidence type="ECO:0000256" key="8">
    <source>
        <dbReference type="ARBA" id="ARBA00022982"/>
    </source>
</evidence>
<name>A0A1X9NAG0_9GAMM</name>
<feature type="transmembrane region" description="Helical" evidence="13">
    <location>
        <begin position="89"/>
        <end position="110"/>
    </location>
</feature>
<dbReference type="GO" id="GO:0005886">
    <property type="term" value="C:plasma membrane"/>
    <property type="evidence" value="ECO:0007669"/>
    <property type="project" value="UniProtKB-SubCell"/>
</dbReference>
<proteinExistence type="inferred from homology"/>
<dbReference type="InterPro" id="IPR052168">
    <property type="entry name" value="Cytochrome_b561_oxidase"/>
</dbReference>
<dbReference type="PANTHER" id="PTHR30529">
    <property type="entry name" value="CYTOCHROME B561"/>
    <property type="match status" value="1"/>
</dbReference>
<keyword evidence="5" id="KW-0349">Heme</keyword>
<dbReference type="GO" id="GO:0022904">
    <property type="term" value="P:respiratory electron transport chain"/>
    <property type="evidence" value="ECO:0007669"/>
    <property type="project" value="InterPro"/>
</dbReference>
<protein>
    <recommendedName>
        <fullName evidence="14">Cytochrome b561 bacterial/Ni-hydrogenase domain-containing protein</fullName>
    </recommendedName>
</protein>
<feature type="transmembrane region" description="Helical" evidence="13">
    <location>
        <begin position="147"/>
        <end position="165"/>
    </location>
</feature>
<keyword evidence="4" id="KW-1003">Cell membrane</keyword>
<evidence type="ECO:0000259" key="14">
    <source>
        <dbReference type="Pfam" id="PF01292"/>
    </source>
</evidence>
<dbReference type="Pfam" id="PF01292">
    <property type="entry name" value="Ni_hydr_CYTB"/>
    <property type="match status" value="1"/>
</dbReference>
<evidence type="ECO:0000256" key="3">
    <source>
        <dbReference type="ARBA" id="ARBA00022448"/>
    </source>
</evidence>
<dbReference type="Proteomes" id="UP000193450">
    <property type="component" value="Chromosome"/>
</dbReference>
<keyword evidence="8" id="KW-0249">Electron transport</keyword>
<keyword evidence="11 13" id="KW-0472">Membrane</keyword>
<dbReference type="EMBL" id="CP019343">
    <property type="protein sequence ID" value="ARN73422.1"/>
    <property type="molecule type" value="Genomic_DNA"/>
</dbReference>
<dbReference type="GO" id="GO:0046872">
    <property type="term" value="F:metal ion binding"/>
    <property type="evidence" value="ECO:0007669"/>
    <property type="project" value="UniProtKB-KW"/>
</dbReference>
<dbReference type="PANTHER" id="PTHR30529:SF1">
    <property type="entry name" value="CYTOCHROME B561 HOMOLOG 2"/>
    <property type="match status" value="1"/>
</dbReference>
<evidence type="ECO:0000256" key="12">
    <source>
        <dbReference type="ARBA" id="ARBA00037975"/>
    </source>
</evidence>
<dbReference type="STRING" id="716816.BST96_04415"/>
<accession>A0A1X9NAG0</accession>
<evidence type="ECO:0000256" key="11">
    <source>
        <dbReference type="ARBA" id="ARBA00023136"/>
    </source>
</evidence>
<evidence type="ECO:0000256" key="4">
    <source>
        <dbReference type="ARBA" id="ARBA00022475"/>
    </source>
</evidence>
<keyword evidence="16" id="KW-1185">Reference proteome</keyword>
<feature type="transmembrane region" description="Helical" evidence="13">
    <location>
        <begin position="16"/>
        <end position="38"/>
    </location>
</feature>
<comment type="similarity">
    <text evidence="12">Belongs to the cytochrome b561 family.</text>
</comment>
<evidence type="ECO:0000256" key="1">
    <source>
        <dbReference type="ARBA" id="ARBA00001970"/>
    </source>
</evidence>
<gene>
    <name evidence="15" type="ORF">BST96_04415</name>
</gene>
<keyword evidence="10" id="KW-0408">Iron</keyword>
<evidence type="ECO:0000313" key="16">
    <source>
        <dbReference type="Proteomes" id="UP000193450"/>
    </source>
</evidence>
<comment type="subcellular location">
    <subcellularLocation>
        <location evidence="2">Cell membrane</location>
        <topology evidence="2">Multi-pass membrane protein</topology>
    </subcellularLocation>
</comment>
<comment type="cofactor">
    <cofactor evidence="1">
        <name>heme b</name>
        <dbReference type="ChEBI" id="CHEBI:60344"/>
    </cofactor>
</comment>
<evidence type="ECO:0000256" key="2">
    <source>
        <dbReference type="ARBA" id="ARBA00004651"/>
    </source>
</evidence>
<dbReference type="RefSeq" id="WP_169713907.1">
    <property type="nucleotide sequence ID" value="NZ_CP019343.1"/>
</dbReference>
<evidence type="ECO:0000256" key="7">
    <source>
        <dbReference type="ARBA" id="ARBA00022723"/>
    </source>
</evidence>
<dbReference type="KEGG" id="osg:BST96_04415"/>
<evidence type="ECO:0000256" key="13">
    <source>
        <dbReference type="SAM" id="Phobius"/>
    </source>
</evidence>
<sequence>MLDPDTKKSYGVTSAILAWLVFFSFTITFIVSVSWPLMNVGDPDRDFRRALHMTLGVITFVFVTLRLLWWAKNPRPQAPKGMTENAYGLSRLTLLFLYIDVLGLGISGFMNSWAMGYEVSMFGLFTLPILEGWTVTFSGYAHSVFLFFNNVIMLTYLVVFVYHALRYKVGFRRMLPGMHV</sequence>
<evidence type="ECO:0000256" key="5">
    <source>
        <dbReference type="ARBA" id="ARBA00022617"/>
    </source>
</evidence>
<evidence type="ECO:0000256" key="6">
    <source>
        <dbReference type="ARBA" id="ARBA00022692"/>
    </source>
</evidence>
<keyword evidence="7" id="KW-0479">Metal-binding</keyword>
<dbReference type="SUPFAM" id="SSF81342">
    <property type="entry name" value="Transmembrane di-heme cytochromes"/>
    <property type="match status" value="1"/>
</dbReference>
<dbReference type="AlphaFoldDB" id="A0A1X9NAG0"/>
<evidence type="ECO:0000256" key="9">
    <source>
        <dbReference type="ARBA" id="ARBA00022989"/>
    </source>
</evidence>
<dbReference type="InterPro" id="IPR011577">
    <property type="entry name" value="Cyt_b561_bac/Ni-Hgenase"/>
</dbReference>
<feature type="domain" description="Cytochrome b561 bacterial/Ni-hydrogenase" evidence="14">
    <location>
        <begin position="19"/>
        <end position="177"/>
    </location>
</feature>
<feature type="transmembrane region" description="Helical" evidence="13">
    <location>
        <begin position="50"/>
        <end position="69"/>
    </location>
</feature>
<keyword evidence="3" id="KW-0813">Transport</keyword>
<reference evidence="15 16" key="1">
    <citation type="submission" date="2016-11" db="EMBL/GenBank/DDBJ databases">
        <title>Trade-off between light-utilization and light-protection in marine flavobacteria.</title>
        <authorList>
            <person name="Kumagai Y."/>
        </authorList>
    </citation>
    <scope>NUCLEOTIDE SEQUENCE [LARGE SCALE GENOMIC DNA]</scope>
    <source>
        <strain evidence="15 16">NBRC 107125</strain>
    </source>
</reference>
<evidence type="ECO:0000313" key="15">
    <source>
        <dbReference type="EMBL" id="ARN73422.1"/>
    </source>
</evidence>
<dbReference type="InterPro" id="IPR016174">
    <property type="entry name" value="Di-haem_cyt_TM"/>
</dbReference>
<keyword evidence="9 13" id="KW-1133">Transmembrane helix</keyword>